<keyword evidence="2" id="KW-0418">Kinase</keyword>
<accession>A0A853CMV5</accession>
<organism evidence="2 3">
    <name type="scientific">Leifsonia shinshuensis</name>
    <dbReference type="NCBI Taxonomy" id="150026"/>
    <lineage>
        <taxon>Bacteria</taxon>
        <taxon>Bacillati</taxon>
        <taxon>Actinomycetota</taxon>
        <taxon>Actinomycetes</taxon>
        <taxon>Micrococcales</taxon>
        <taxon>Microbacteriaceae</taxon>
        <taxon>Leifsonia</taxon>
    </lineage>
</organism>
<evidence type="ECO:0000256" key="1">
    <source>
        <dbReference type="SAM" id="Phobius"/>
    </source>
</evidence>
<keyword evidence="1" id="KW-0812">Transmembrane</keyword>
<keyword evidence="2" id="KW-0808">Transferase</keyword>
<feature type="transmembrane region" description="Helical" evidence="1">
    <location>
        <begin position="68"/>
        <end position="88"/>
    </location>
</feature>
<dbReference type="AlphaFoldDB" id="A0A853CMV5"/>
<name>A0A853CMV5_9MICO</name>
<feature type="transmembrane region" description="Helical" evidence="1">
    <location>
        <begin position="300"/>
        <end position="323"/>
    </location>
</feature>
<feature type="transmembrane region" description="Helical" evidence="1">
    <location>
        <begin position="230"/>
        <end position="253"/>
    </location>
</feature>
<dbReference type="GO" id="GO:0016301">
    <property type="term" value="F:kinase activity"/>
    <property type="evidence" value="ECO:0007669"/>
    <property type="project" value="UniProtKB-KW"/>
</dbReference>
<keyword evidence="1" id="KW-0472">Membrane</keyword>
<sequence length="551" mass="57635">MVRATGPSALTWWSWLVTLPFAVTVMSGLQYISGGPWAVAAVGALEHAAVGATMLAGWAVLRVTPHRVRVPVVFLVFAAIGLLRPLLFLASGRVLGIPVAAGDLVSRIFINVVTTIAMLSLIAAAVDLVRDHLGVYRRLRAAQRASARDAERTAERIAALRCSVVETVLEQLDDATAAAAAHGIRPADAARLLRDLAQEVVRPASHRLYSDEVALPEESSTEGPVRRLDWVGSVLLGMRTAPALPLALLFAVLMTPFGVAQYGFLFCLAPLVCGFAVVWAGNVGLDHLVRSIRPALRAPVLLLGYGAIGVLLALTTTLVVQALGGDPDLAWVEAVTYPAVGFGAALVTSLSARVRRDQAELEAALQANVREAAAGREALDRERAGLARLLHSGVQSELIAAALALGAGTGDDASDGVREVVSHIRAELSAPRSEPDPADRIAVLVESWGSAIPLRSSFGDSVWERLREPGRAEAVVDAISEGLANAVRHGDGSEVTLEVLPETGSGVSVVVVSGGALSSAQPGIGLRQLAERGDVALREVAGRVELAVAIP</sequence>
<dbReference type="Proteomes" id="UP000578352">
    <property type="component" value="Unassembled WGS sequence"/>
</dbReference>
<feature type="transmembrane region" description="Helical" evidence="1">
    <location>
        <begin position="108"/>
        <end position="129"/>
    </location>
</feature>
<protein>
    <submittedName>
        <fullName evidence="2">Signal transduction histidine kinase</fullName>
    </submittedName>
</protein>
<gene>
    <name evidence="2" type="ORF">HNR13_000274</name>
</gene>
<feature type="transmembrane region" description="Helical" evidence="1">
    <location>
        <begin position="12"/>
        <end position="32"/>
    </location>
</feature>
<proteinExistence type="predicted"/>
<feature type="transmembrane region" description="Helical" evidence="1">
    <location>
        <begin position="329"/>
        <end position="350"/>
    </location>
</feature>
<comment type="caution">
    <text evidence="2">The sequence shown here is derived from an EMBL/GenBank/DDBJ whole genome shotgun (WGS) entry which is preliminary data.</text>
</comment>
<evidence type="ECO:0000313" key="3">
    <source>
        <dbReference type="Proteomes" id="UP000578352"/>
    </source>
</evidence>
<keyword evidence="1" id="KW-1133">Transmembrane helix</keyword>
<feature type="transmembrane region" description="Helical" evidence="1">
    <location>
        <begin position="259"/>
        <end position="280"/>
    </location>
</feature>
<dbReference type="Gene3D" id="3.30.565.10">
    <property type="entry name" value="Histidine kinase-like ATPase, C-terminal domain"/>
    <property type="match status" value="1"/>
</dbReference>
<evidence type="ECO:0000313" key="2">
    <source>
        <dbReference type="EMBL" id="NYJ21987.1"/>
    </source>
</evidence>
<feature type="transmembrane region" description="Helical" evidence="1">
    <location>
        <begin position="38"/>
        <end position="61"/>
    </location>
</feature>
<dbReference type="EMBL" id="JACCFL010000001">
    <property type="protein sequence ID" value="NYJ21987.1"/>
    <property type="molecule type" value="Genomic_DNA"/>
</dbReference>
<dbReference type="InterPro" id="IPR036890">
    <property type="entry name" value="HATPase_C_sf"/>
</dbReference>
<reference evidence="2 3" key="1">
    <citation type="submission" date="2020-07" db="EMBL/GenBank/DDBJ databases">
        <title>Sequencing the genomes of 1000 actinobacteria strains.</title>
        <authorList>
            <person name="Klenk H.-P."/>
        </authorList>
    </citation>
    <scope>NUCLEOTIDE SEQUENCE [LARGE SCALE GENOMIC DNA]</scope>
    <source>
        <strain evidence="2 3">DSM 15165</strain>
    </source>
</reference>